<dbReference type="CDD" id="cd17557">
    <property type="entry name" value="REC_Rcp-like"/>
    <property type="match status" value="1"/>
</dbReference>
<gene>
    <name evidence="3" type="ordered locus">Acid_2045</name>
</gene>
<dbReference type="InterPro" id="IPR052893">
    <property type="entry name" value="TCS_response_regulator"/>
</dbReference>
<keyword evidence="1" id="KW-0597">Phosphoprotein</keyword>
<dbReference type="eggNOG" id="COG0745">
    <property type="taxonomic scope" value="Bacteria"/>
</dbReference>
<dbReference type="InterPro" id="IPR011006">
    <property type="entry name" value="CheY-like_superfamily"/>
</dbReference>
<reference evidence="3" key="1">
    <citation type="submission" date="2006-10" db="EMBL/GenBank/DDBJ databases">
        <title>Complete sequence of Solibacter usitatus Ellin6076.</title>
        <authorList>
            <consortium name="US DOE Joint Genome Institute"/>
            <person name="Copeland A."/>
            <person name="Lucas S."/>
            <person name="Lapidus A."/>
            <person name="Barry K."/>
            <person name="Detter J.C."/>
            <person name="Glavina del Rio T."/>
            <person name="Hammon N."/>
            <person name="Israni S."/>
            <person name="Dalin E."/>
            <person name="Tice H."/>
            <person name="Pitluck S."/>
            <person name="Thompson L.S."/>
            <person name="Brettin T."/>
            <person name="Bruce D."/>
            <person name="Han C."/>
            <person name="Tapia R."/>
            <person name="Gilna P."/>
            <person name="Schmutz J."/>
            <person name="Larimer F."/>
            <person name="Land M."/>
            <person name="Hauser L."/>
            <person name="Kyrpides N."/>
            <person name="Mikhailova N."/>
            <person name="Janssen P.H."/>
            <person name="Kuske C.R."/>
            <person name="Richardson P."/>
        </authorList>
    </citation>
    <scope>NUCLEOTIDE SEQUENCE</scope>
    <source>
        <strain evidence="3">Ellin6076</strain>
    </source>
</reference>
<dbReference type="PANTHER" id="PTHR44520">
    <property type="entry name" value="RESPONSE REGULATOR RCP1-RELATED"/>
    <property type="match status" value="1"/>
</dbReference>
<protein>
    <submittedName>
        <fullName evidence="3">Response regulator receiver protein</fullName>
    </submittedName>
</protein>
<dbReference type="HOGENOM" id="CLU_000445_69_17_0"/>
<dbReference type="Gene3D" id="3.40.50.2300">
    <property type="match status" value="1"/>
</dbReference>
<dbReference type="PROSITE" id="PS50110">
    <property type="entry name" value="RESPONSE_REGULATORY"/>
    <property type="match status" value="1"/>
</dbReference>
<organism evidence="3">
    <name type="scientific">Solibacter usitatus (strain Ellin6076)</name>
    <dbReference type="NCBI Taxonomy" id="234267"/>
    <lineage>
        <taxon>Bacteria</taxon>
        <taxon>Pseudomonadati</taxon>
        <taxon>Acidobacteriota</taxon>
        <taxon>Terriglobia</taxon>
        <taxon>Bryobacterales</taxon>
        <taxon>Solibacteraceae</taxon>
        <taxon>Candidatus Solibacter</taxon>
    </lineage>
</organism>
<dbReference type="OrthoDB" id="9797769at2"/>
<feature type="domain" description="Response regulatory" evidence="2">
    <location>
        <begin position="3"/>
        <end position="127"/>
    </location>
</feature>
<feature type="modified residue" description="4-aspartylphosphate" evidence="1">
    <location>
        <position position="60"/>
    </location>
</feature>
<evidence type="ECO:0000313" key="3">
    <source>
        <dbReference type="EMBL" id="ABJ83035.1"/>
    </source>
</evidence>
<sequence>MPKILLAEDNPADVYLIRTALDEHGVKVPLQVAADGREVLQILYQQALLPEPQLKLIILDLNLPRHDGIEILQRLNETKALADIPVVVLTSSDSPRDRIAATELGVSRILRKPSNLEQFLSLGAIFKEILGEAKAESGTN</sequence>
<dbReference type="InParanoid" id="Q026N4"/>
<proteinExistence type="predicted"/>
<evidence type="ECO:0000259" key="2">
    <source>
        <dbReference type="PROSITE" id="PS50110"/>
    </source>
</evidence>
<dbReference type="AlphaFoldDB" id="Q026N4"/>
<accession>Q026N4</accession>
<dbReference type="KEGG" id="sus:Acid_2045"/>
<dbReference type="SMART" id="SM00448">
    <property type="entry name" value="REC"/>
    <property type="match status" value="1"/>
</dbReference>
<dbReference type="GO" id="GO:0000160">
    <property type="term" value="P:phosphorelay signal transduction system"/>
    <property type="evidence" value="ECO:0007669"/>
    <property type="project" value="InterPro"/>
</dbReference>
<dbReference type="STRING" id="234267.Acid_2045"/>
<dbReference type="PANTHER" id="PTHR44520:SF1">
    <property type="entry name" value="TWO-COMPONENT SYSTEM REGULATORY PROTEIN"/>
    <property type="match status" value="1"/>
</dbReference>
<dbReference type="SUPFAM" id="SSF52172">
    <property type="entry name" value="CheY-like"/>
    <property type="match status" value="1"/>
</dbReference>
<dbReference type="InterPro" id="IPR001789">
    <property type="entry name" value="Sig_transdc_resp-reg_receiver"/>
</dbReference>
<dbReference type="EMBL" id="CP000473">
    <property type="protein sequence ID" value="ABJ83035.1"/>
    <property type="molecule type" value="Genomic_DNA"/>
</dbReference>
<dbReference type="Pfam" id="PF00072">
    <property type="entry name" value="Response_reg"/>
    <property type="match status" value="1"/>
</dbReference>
<name>Q026N4_SOLUE</name>
<evidence type="ECO:0000256" key="1">
    <source>
        <dbReference type="PROSITE-ProRule" id="PRU00169"/>
    </source>
</evidence>